<reference evidence="9 10" key="1">
    <citation type="submission" date="2019-06" db="EMBL/GenBank/DDBJ databases">
        <title>Sequencing the genomes of 1000 actinobacteria strains.</title>
        <authorList>
            <person name="Klenk H.-P."/>
        </authorList>
    </citation>
    <scope>NUCLEOTIDE SEQUENCE [LARGE SCALE GENOMIC DNA]</scope>
    <source>
        <strain evidence="9 10">DSM 43866</strain>
    </source>
</reference>
<dbReference type="EMBL" id="VIWY01000003">
    <property type="protein sequence ID" value="TWG21329.1"/>
    <property type="molecule type" value="Genomic_DNA"/>
</dbReference>
<dbReference type="GO" id="GO:0020037">
    <property type="term" value="F:heme binding"/>
    <property type="evidence" value="ECO:0007669"/>
    <property type="project" value="InterPro"/>
</dbReference>
<dbReference type="InterPro" id="IPR050196">
    <property type="entry name" value="Cytochrome_P450_Monoox"/>
</dbReference>
<dbReference type="PRINTS" id="PR00463">
    <property type="entry name" value="EP450I"/>
</dbReference>
<dbReference type="RefSeq" id="WP_122979962.1">
    <property type="nucleotide sequence ID" value="NZ_BOMX01000150.1"/>
</dbReference>
<dbReference type="Gene3D" id="1.10.630.10">
    <property type="entry name" value="Cytochrome P450"/>
    <property type="match status" value="1"/>
</dbReference>
<dbReference type="GO" id="GO:0004497">
    <property type="term" value="F:monooxygenase activity"/>
    <property type="evidence" value="ECO:0007669"/>
    <property type="project" value="UniProtKB-KW"/>
</dbReference>
<comment type="similarity">
    <text evidence="1 8">Belongs to the cytochrome P450 family.</text>
</comment>
<dbReference type="InterPro" id="IPR036396">
    <property type="entry name" value="Cyt_P450_sf"/>
</dbReference>
<feature type="binding site" description="axial binding residue" evidence="7">
    <location>
        <position position="399"/>
    </location>
    <ligand>
        <name>heme</name>
        <dbReference type="ChEBI" id="CHEBI:30413"/>
    </ligand>
    <ligandPart>
        <name>Fe</name>
        <dbReference type="ChEBI" id="CHEBI:18248"/>
    </ligandPart>
</feature>
<dbReference type="Proteomes" id="UP000320239">
    <property type="component" value="Unassembled WGS sequence"/>
</dbReference>
<evidence type="ECO:0000313" key="9">
    <source>
        <dbReference type="EMBL" id="TWG21329.1"/>
    </source>
</evidence>
<dbReference type="AlphaFoldDB" id="A0A561WBV0"/>
<protein>
    <submittedName>
        <fullName evidence="9">Cytochrome P450</fullName>
    </submittedName>
</protein>
<keyword evidence="6 8" id="KW-0503">Monooxygenase</keyword>
<comment type="caution">
    <text evidence="9">The sequence shown here is derived from an EMBL/GenBank/DDBJ whole genome shotgun (WGS) entry which is preliminary data.</text>
</comment>
<dbReference type="GO" id="GO:0005506">
    <property type="term" value="F:iron ion binding"/>
    <property type="evidence" value="ECO:0007669"/>
    <property type="project" value="InterPro"/>
</dbReference>
<evidence type="ECO:0000256" key="2">
    <source>
        <dbReference type="ARBA" id="ARBA00022617"/>
    </source>
</evidence>
<dbReference type="InterPro" id="IPR001128">
    <property type="entry name" value="Cyt_P450"/>
</dbReference>
<organism evidence="9 10">
    <name type="scientific">Actinoplanes teichomyceticus</name>
    <dbReference type="NCBI Taxonomy" id="1867"/>
    <lineage>
        <taxon>Bacteria</taxon>
        <taxon>Bacillati</taxon>
        <taxon>Actinomycetota</taxon>
        <taxon>Actinomycetes</taxon>
        <taxon>Micromonosporales</taxon>
        <taxon>Micromonosporaceae</taxon>
        <taxon>Actinoplanes</taxon>
    </lineage>
</organism>
<dbReference type="SUPFAM" id="SSF48264">
    <property type="entry name" value="Cytochrome P450"/>
    <property type="match status" value="1"/>
</dbReference>
<evidence type="ECO:0000256" key="4">
    <source>
        <dbReference type="ARBA" id="ARBA00023002"/>
    </source>
</evidence>
<dbReference type="GO" id="GO:0016705">
    <property type="term" value="F:oxidoreductase activity, acting on paired donors, with incorporation or reduction of molecular oxygen"/>
    <property type="evidence" value="ECO:0007669"/>
    <property type="project" value="InterPro"/>
</dbReference>
<proteinExistence type="inferred from homology"/>
<gene>
    <name evidence="9" type="ORF">FHX34_103867</name>
</gene>
<evidence type="ECO:0000256" key="6">
    <source>
        <dbReference type="ARBA" id="ARBA00023033"/>
    </source>
</evidence>
<evidence type="ECO:0000256" key="7">
    <source>
        <dbReference type="PIRSR" id="PIRSR602401-1"/>
    </source>
</evidence>
<keyword evidence="10" id="KW-1185">Reference proteome</keyword>
<dbReference type="InterPro" id="IPR017972">
    <property type="entry name" value="Cyt_P450_CS"/>
</dbReference>
<name>A0A561WBV0_ACTTI</name>
<evidence type="ECO:0000256" key="8">
    <source>
        <dbReference type="RuleBase" id="RU000461"/>
    </source>
</evidence>
<evidence type="ECO:0000313" key="10">
    <source>
        <dbReference type="Proteomes" id="UP000320239"/>
    </source>
</evidence>
<keyword evidence="2 7" id="KW-0349">Heme</keyword>
<dbReference type="PANTHER" id="PTHR24291:SF50">
    <property type="entry name" value="BIFUNCTIONAL ALBAFLAVENONE MONOOXYGENASE_TERPENE SYNTHASE"/>
    <property type="match status" value="1"/>
</dbReference>
<dbReference type="CDD" id="cd20620">
    <property type="entry name" value="CYP132-like"/>
    <property type="match status" value="1"/>
</dbReference>
<dbReference type="Pfam" id="PF00067">
    <property type="entry name" value="p450"/>
    <property type="match status" value="1"/>
</dbReference>
<sequence length="452" mass="50134">MTAVARTAVPPGPSGPALLGVLWKLGRDRLGLMSSAASYGDAVRLAPGRRGLYFFNHPEHAKHVLADNSENYHKGIGLAQARRALGDGLLTSEGRLWRDQRAVIKPVFRARRVAEQAPAVAAEAMLLVERLRAYAGRGPVDVVPELTALTLGVLGRTLLDVDLSGFTSLGHSFEAMQDQAMFEMASLGTVPHALPLPRQRRFRRARRDLDAVVGRLVAERRMRGGWRDGEDALSRLIRAYEDLGDPQAGRRRIRDELVTLLLAGHETTASTLGWTLHLLDRHPEVRDRVAAEAREVLDDRAPEYEDLARLTYTSMVVAEAMRLYPPVWMLSRKAQAPDVIGGYRVPAGADVLICPYTLHRHPALWRDPDRFDPQRFAPEARAQLSRYVYLPFGAGPRFCVGNQLGLMEAVFVVAAVCRDLRLSTRPGHRVVPEPMLSLRIRGGLPVLVQPVR</sequence>
<dbReference type="PANTHER" id="PTHR24291">
    <property type="entry name" value="CYTOCHROME P450 FAMILY 4"/>
    <property type="match status" value="1"/>
</dbReference>
<comment type="cofactor">
    <cofactor evidence="7">
        <name>heme</name>
        <dbReference type="ChEBI" id="CHEBI:30413"/>
    </cofactor>
</comment>
<dbReference type="OrthoDB" id="7376058at2"/>
<accession>A0A561WBV0</accession>
<evidence type="ECO:0000256" key="3">
    <source>
        <dbReference type="ARBA" id="ARBA00022723"/>
    </source>
</evidence>
<keyword evidence="5 7" id="KW-0408">Iron</keyword>
<keyword evidence="4 8" id="KW-0560">Oxidoreductase</keyword>
<evidence type="ECO:0000256" key="1">
    <source>
        <dbReference type="ARBA" id="ARBA00010617"/>
    </source>
</evidence>
<dbReference type="PRINTS" id="PR00385">
    <property type="entry name" value="P450"/>
</dbReference>
<dbReference type="InterPro" id="IPR002401">
    <property type="entry name" value="Cyt_P450_E_grp-I"/>
</dbReference>
<keyword evidence="3 7" id="KW-0479">Metal-binding</keyword>
<dbReference type="PROSITE" id="PS00086">
    <property type="entry name" value="CYTOCHROME_P450"/>
    <property type="match status" value="1"/>
</dbReference>
<evidence type="ECO:0000256" key="5">
    <source>
        <dbReference type="ARBA" id="ARBA00023004"/>
    </source>
</evidence>